<dbReference type="PANTHER" id="PTHR21666:SF270">
    <property type="entry name" value="MUREIN HYDROLASE ACTIVATOR ENVC"/>
    <property type="match status" value="1"/>
</dbReference>
<evidence type="ECO:0000313" key="3">
    <source>
        <dbReference type="Proteomes" id="UP000261739"/>
    </source>
</evidence>
<dbReference type="Gene3D" id="2.70.70.10">
    <property type="entry name" value="Glucose Permease (Domain IIA)"/>
    <property type="match status" value="1"/>
</dbReference>
<dbReference type="AlphaFoldDB" id="A0A3D4SZY7"/>
<dbReference type="RefSeq" id="WP_010119611.1">
    <property type="nucleotide sequence ID" value="NZ_DAITTW010000028.1"/>
</dbReference>
<dbReference type="InterPro" id="IPR050570">
    <property type="entry name" value="Cell_wall_metabolism_enzyme"/>
</dbReference>
<dbReference type="Pfam" id="PF01551">
    <property type="entry name" value="Peptidase_M23"/>
    <property type="match status" value="1"/>
</dbReference>
<feature type="domain" description="M23ase beta-sheet core" evidence="1">
    <location>
        <begin position="135"/>
        <end position="230"/>
    </location>
</feature>
<reference evidence="2 3" key="1">
    <citation type="journal article" date="2018" name="Nat. Biotechnol.">
        <title>A standardized bacterial taxonomy based on genome phylogeny substantially revises the tree of life.</title>
        <authorList>
            <person name="Parks D.H."/>
            <person name="Chuvochina M."/>
            <person name="Waite D.W."/>
            <person name="Rinke C."/>
            <person name="Skarshewski A."/>
            <person name="Chaumeil P.A."/>
            <person name="Hugenholtz P."/>
        </authorList>
    </citation>
    <scope>NUCLEOTIDE SEQUENCE [LARGE SCALE GENOMIC DNA]</scope>
    <source>
        <strain evidence="2">UBA11247</strain>
    </source>
</reference>
<dbReference type="CDD" id="cd12797">
    <property type="entry name" value="M23_peptidase"/>
    <property type="match status" value="1"/>
</dbReference>
<name>A0A3D4SZY7_9CORY</name>
<evidence type="ECO:0000313" key="2">
    <source>
        <dbReference type="EMBL" id="HCT14060.1"/>
    </source>
</evidence>
<dbReference type="InterPro" id="IPR016047">
    <property type="entry name" value="M23ase_b-sheet_dom"/>
</dbReference>
<organism evidence="2 3">
    <name type="scientific">Corynebacterium nuruki</name>
    <dbReference type="NCBI Taxonomy" id="1032851"/>
    <lineage>
        <taxon>Bacteria</taxon>
        <taxon>Bacillati</taxon>
        <taxon>Actinomycetota</taxon>
        <taxon>Actinomycetes</taxon>
        <taxon>Mycobacteriales</taxon>
        <taxon>Corynebacteriaceae</taxon>
        <taxon>Corynebacterium</taxon>
    </lineage>
</organism>
<sequence length="241" mass="24772">MTTEAQRSGTHRRIDTTAKRRIAFAAVAVTGVAAAGATGAGAATVQKSGDSQKIALAADSQNLAQGAGVPDVQAAAQVLSVPQSQQISDLAGQLDSAVQFAQQRVTADLQSRAPETVKPTDGTYTSGFEVRWGTMHKGIDLAAPLGTPIVAAQKGTVIDAGPASGFGNWVRIKHDDGTITVYGHMQTIDVTVGQQVTAGQKIAGVGSEGFSTGPHCHFEVYPDGVNAIDPVGWLADRGINV</sequence>
<evidence type="ECO:0000259" key="1">
    <source>
        <dbReference type="Pfam" id="PF01551"/>
    </source>
</evidence>
<accession>A0A3D4SZY7</accession>
<dbReference type="SUPFAM" id="SSF51261">
    <property type="entry name" value="Duplicated hybrid motif"/>
    <property type="match status" value="1"/>
</dbReference>
<proteinExistence type="predicted"/>
<dbReference type="Proteomes" id="UP000261739">
    <property type="component" value="Unassembled WGS sequence"/>
</dbReference>
<dbReference type="GO" id="GO:0004222">
    <property type="term" value="F:metalloendopeptidase activity"/>
    <property type="evidence" value="ECO:0007669"/>
    <property type="project" value="TreeGrafter"/>
</dbReference>
<gene>
    <name evidence="2" type="ORF">DIW82_04490</name>
</gene>
<comment type="caution">
    <text evidence="2">The sequence shown here is derived from an EMBL/GenBank/DDBJ whole genome shotgun (WGS) entry which is preliminary data.</text>
</comment>
<dbReference type="EMBL" id="DQID01000126">
    <property type="protein sequence ID" value="HCT14060.1"/>
    <property type="molecule type" value="Genomic_DNA"/>
</dbReference>
<dbReference type="InterPro" id="IPR011055">
    <property type="entry name" value="Dup_hybrid_motif"/>
</dbReference>
<dbReference type="STRING" id="863239.GCA_000213935_02094"/>
<protein>
    <submittedName>
        <fullName evidence="2">M23 family peptidase</fullName>
    </submittedName>
</protein>
<dbReference type="PANTHER" id="PTHR21666">
    <property type="entry name" value="PEPTIDASE-RELATED"/>
    <property type="match status" value="1"/>
</dbReference>